<dbReference type="GO" id="GO:0005524">
    <property type="term" value="F:ATP binding"/>
    <property type="evidence" value="ECO:0007669"/>
    <property type="project" value="InterPro"/>
</dbReference>
<organism evidence="2">
    <name type="scientific">mine drainage metagenome</name>
    <dbReference type="NCBI Taxonomy" id="410659"/>
    <lineage>
        <taxon>unclassified sequences</taxon>
        <taxon>metagenomes</taxon>
        <taxon>ecological metagenomes</taxon>
    </lineage>
</organism>
<sequence>FDDLLGFLASTRKLWIEDDRVGKKGSVLHYYLENISMIPSEKNYRVIDIANKKFVGTLDERYVVNEIEPGSYFVMRGSTWRTSRIDENRILAEPFITPAIAPKWSGEDIPVLLDVTERVSDLRKGNYPVLDLDEDSLDRMHKWHDGNLATTDRAIIESRGGEAVIQSLLGTKGNFALGEILASILTAVTGESAEMDYSPYHVYLRLARHVTSRDILGLIRSIEPGRIISYVNGLARRSRFFNGVFLYEARKFGVISVDSDLGRIRMEKIIDAYRDTILFKDSVRKLVSDYMDIETLENFLNGVKDGSIRIDLAETLSEASNSFLSHYLERVIPIQPTKVILEAVKNRLMNEPVFLLCTRCRNMRSGKVREISSLKCPSCGSSLVAVFSEYERERVTEAIASGEDREMQRKIIKNAHLQ</sequence>
<proteinExistence type="predicted"/>
<accession>T1CCJ9</accession>
<evidence type="ECO:0000259" key="1">
    <source>
        <dbReference type="Pfam" id="PF08494"/>
    </source>
</evidence>
<keyword evidence="2" id="KW-0347">Helicase</keyword>
<dbReference type="GO" id="GO:0016887">
    <property type="term" value="F:ATP hydrolysis activity"/>
    <property type="evidence" value="ECO:0007669"/>
    <property type="project" value="TreeGrafter"/>
</dbReference>
<gene>
    <name evidence="2" type="ORF">B1B_07006</name>
</gene>
<comment type="caution">
    <text evidence="2">The sequence shown here is derived from an EMBL/GenBank/DDBJ whole genome shotgun (WGS) entry which is preliminary data.</text>
</comment>
<dbReference type="GO" id="GO:0003677">
    <property type="term" value="F:DNA binding"/>
    <property type="evidence" value="ECO:0007669"/>
    <property type="project" value="UniProtKB-KW"/>
</dbReference>
<name>T1CCJ9_9ZZZZ</name>
<feature type="non-terminal residue" evidence="2">
    <location>
        <position position="1"/>
    </location>
</feature>
<reference evidence="2" key="1">
    <citation type="submission" date="2013-08" db="EMBL/GenBank/DDBJ databases">
        <authorList>
            <person name="Mendez C."/>
            <person name="Richter M."/>
            <person name="Ferrer M."/>
            <person name="Sanchez J."/>
        </authorList>
    </citation>
    <scope>NUCLEOTIDE SEQUENCE</scope>
</reference>
<dbReference type="EMBL" id="AUZY01004451">
    <property type="protein sequence ID" value="EQD63524.1"/>
    <property type="molecule type" value="Genomic_DNA"/>
</dbReference>
<dbReference type="GO" id="GO:0006281">
    <property type="term" value="P:DNA repair"/>
    <property type="evidence" value="ECO:0007669"/>
    <property type="project" value="UniProtKB-KW"/>
</dbReference>
<dbReference type="AlphaFoldDB" id="T1CCJ9"/>
<keyword evidence="2" id="KW-0378">Hydrolase</keyword>
<dbReference type="GO" id="GO:0004386">
    <property type="term" value="F:helicase activity"/>
    <property type="evidence" value="ECO:0007669"/>
    <property type="project" value="UniProtKB-KW"/>
</dbReference>
<dbReference type="PANTHER" id="PTHR47962:SF5">
    <property type="entry name" value="ATP-DEPENDENT HELICASE LHR-RELATED"/>
    <property type="match status" value="1"/>
</dbReference>
<dbReference type="InterPro" id="IPR013701">
    <property type="entry name" value="Lhr-like_DEAD/DEAH_assoc"/>
</dbReference>
<reference evidence="2" key="2">
    <citation type="journal article" date="2014" name="ISME J.">
        <title>Microbial stratification in low pH oxic and suboxic macroscopic growths along an acid mine drainage.</title>
        <authorList>
            <person name="Mendez-Garcia C."/>
            <person name="Mesa V."/>
            <person name="Sprenger R.R."/>
            <person name="Richter M."/>
            <person name="Diez M.S."/>
            <person name="Solano J."/>
            <person name="Bargiela R."/>
            <person name="Golyshina O.V."/>
            <person name="Manteca A."/>
            <person name="Ramos J.L."/>
            <person name="Gallego J.R."/>
            <person name="Llorente I."/>
            <person name="Martins Dos Santos V.A."/>
            <person name="Jensen O.N."/>
            <person name="Pelaez A.I."/>
            <person name="Sanchez J."/>
            <person name="Ferrer M."/>
        </authorList>
    </citation>
    <scope>NUCLEOTIDE SEQUENCE</scope>
</reference>
<feature type="domain" description="Lhr-like DEAD/H associated" evidence="1">
    <location>
        <begin position="150"/>
        <end position="314"/>
    </location>
</feature>
<keyword evidence="2" id="KW-0067">ATP-binding</keyword>
<protein>
    <submittedName>
        <fullName evidence="2">ATP-dependent RNA helicase</fullName>
    </submittedName>
</protein>
<keyword evidence="2" id="KW-0547">Nucleotide-binding</keyword>
<dbReference type="Pfam" id="PF08494">
    <property type="entry name" value="DEAD_assoc"/>
    <property type="match status" value="1"/>
</dbReference>
<dbReference type="InterPro" id="IPR052511">
    <property type="entry name" value="ATP-dep_Helicase"/>
</dbReference>
<dbReference type="PANTHER" id="PTHR47962">
    <property type="entry name" value="ATP-DEPENDENT HELICASE LHR-RELATED-RELATED"/>
    <property type="match status" value="1"/>
</dbReference>
<evidence type="ECO:0000313" key="2">
    <source>
        <dbReference type="EMBL" id="EQD63524.1"/>
    </source>
</evidence>